<proteinExistence type="inferred from homology"/>
<dbReference type="PANTHER" id="PTHR11803:SF58">
    <property type="entry name" value="PROTEIN HMF1-RELATED"/>
    <property type="match status" value="1"/>
</dbReference>
<evidence type="ECO:0000313" key="2">
    <source>
        <dbReference type="EMBL" id="ACS22477.1"/>
    </source>
</evidence>
<dbReference type="EMBL" id="CP001636">
    <property type="protein sequence ID" value="ACS22477.1"/>
    <property type="molecule type" value="Genomic_DNA"/>
</dbReference>
<dbReference type="Pfam" id="PF01042">
    <property type="entry name" value="Ribonuc_L-PSP"/>
    <property type="match status" value="1"/>
</dbReference>
<dbReference type="AlphaFoldDB" id="C5D0D3"/>
<dbReference type="CDD" id="cd00448">
    <property type="entry name" value="YjgF_YER057c_UK114_family"/>
    <property type="match status" value="1"/>
</dbReference>
<dbReference type="PANTHER" id="PTHR11803">
    <property type="entry name" value="2-IMINOBUTANOATE/2-IMINOPROPANOATE DEAMINASE RIDA"/>
    <property type="match status" value="1"/>
</dbReference>
<gene>
    <name evidence="2" type="ordered locus">Vapar_5894</name>
</gene>
<evidence type="ECO:0000256" key="1">
    <source>
        <dbReference type="ARBA" id="ARBA00010552"/>
    </source>
</evidence>
<dbReference type="KEGG" id="vap:Vapar_5894"/>
<dbReference type="STRING" id="543728.Vapar_5894"/>
<sequence>MLKVHVPPDIFTPIGPYAQAIEASSVERLLFISGTMGLEPDGRLAGDFEAQATRVWSNIDATLKAAGMERTNLAKLTIWLANREDWRLGAEIRQRYLGDHKVAMSVVQAGLVDSSWLIEVDAIAVA</sequence>
<reference evidence="2" key="1">
    <citation type="submission" date="2009-06" db="EMBL/GenBank/DDBJ databases">
        <title>Complete sequence of chromosome 2 of Variovorax paradoxus S110.</title>
        <authorList>
            <consortium name="US DOE Joint Genome Institute"/>
            <person name="Lucas S."/>
            <person name="Copeland A."/>
            <person name="Lapidus A."/>
            <person name="Glavina del Rio T."/>
            <person name="Tice H."/>
            <person name="Bruce D."/>
            <person name="Goodwin L."/>
            <person name="Pitluck S."/>
            <person name="Chertkov O."/>
            <person name="Brettin T."/>
            <person name="Detter J.C."/>
            <person name="Han C."/>
            <person name="Larimer F."/>
            <person name="Land M."/>
            <person name="Hauser L."/>
            <person name="Kyrpides N."/>
            <person name="Ovchinnikova G."/>
            <person name="Orwin P."/>
            <person name="Leadbetter J.R."/>
            <person name="Spain J.C."/>
            <person name="Han J.I."/>
        </authorList>
    </citation>
    <scope>NUCLEOTIDE SEQUENCE</scope>
    <source>
        <strain evidence="2">S110</strain>
    </source>
</reference>
<accession>C5D0D3</accession>
<name>C5D0D3_VARPS</name>
<dbReference type="InterPro" id="IPR006175">
    <property type="entry name" value="YjgF/YER057c/UK114"/>
</dbReference>
<dbReference type="HOGENOM" id="CLU_100715_4_4_4"/>
<dbReference type="SUPFAM" id="SSF55298">
    <property type="entry name" value="YjgF-like"/>
    <property type="match status" value="1"/>
</dbReference>
<dbReference type="InterPro" id="IPR035959">
    <property type="entry name" value="RutC-like_sf"/>
</dbReference>
<comment type="similarity">
    <text evidence="1">Belongs to the RutC family.</text>
</comment>
<organism evidence="2">
    <name type="scientific">Variovorax paradoxus (strain S110)</name>
    <dbReference type="NCBI Taxonomy" id="543728"/>
    <lineage>
        <taxon>Bacteria</taxon>
        <taxon>Pseudomonadati</taxon>
        <taxon>Pseudomonadota</taxon>
        <taxon>Betaproteobacteria</taxon>
        <taxon>Burkholderiales</taxon>
        <taxon>Comamonadaceae</taxon>
        <taxon>Variovorax</taxon>
    </lineage>
</organism>
<dbReference type="Gene3D" id="3.30.1330.40">
    <property type="entry name" value="RutC-like"/>
    <property type="match status" value="1"/>
</dbReference>
<dbReference type="GO" id="GO:0005829">
    <property type="term" value="C:cytosol"/>
    <property type="evidence" value="ECO:0007669"/>
    <property type="project" value="TreeGrafter"/>
</dbReference>
<dbReference type="eggNOG" id="COG0251">
    <property type="taxonomic scope" value="Bacteria"/>
</dbReference>
<dbReference type="GO" id="GO:0019239">
    <property type="term" value="F:deaminase activity"/>
    <property type="evidence" value="ECO:0007669"/>
    <property type="project" value="TreeGrafter"/>
</dbReference>
<dbReference type="OrthoDB" id="9808943at2"/>
<protein>
    <submittedName>
        <fullName evidence="2">Endoribonuclease L-PSP</fullName>
    </submittedName>
</protein>